<evidence type="ECO:0000256" key="1">
    <source>
        <dbReference type="SAM" id="MobiDB-lite"/>
    </source>
</evidence>
<protein>
    <submittedName>
        <fullName evidence="2">Uncharacterized protein</fullName>
    </submittedName>
</protein>
<keyword evidence="3" id="KW-1185">Reference proteome</keyword>
<accession>A0ABD3HXZ4</accession>
<reference evidence="2 3" key="1">
    <citation type="submission" date="2024-09" db="EMBL/GenBank/DDBJ databases">
        <title>Chromosome-scale assembly of Riccia sorocarpa.</title>
        <authorList>
            <person name="Paukszto L."/>
        </authorList>
    </citation>
    <scope>NUCLEOTIDE SEQUENCE [LARGE SCALE GENOMIC DNA]</scope>
    <source>
        <strain evidence="2">LP-2024</strain>
        <tissue evidence="2">Aerial parts of the thallus</tissue>
    </source>
</reference>
<sequence length="394" mass="42481">MRRTIRGVLLGRKLHGSNLNPLEKKPGSTRRESIVTRSIKIPGAEKRRCVLTNKEDSPDNMAWAGDSSLAGLDQIETQRLLTQLQANKTLIEQLLAKSPPTINVSPDIHEGLPGRGQSNPLGAIHLRSTFGTTASPTTSQQYYPTAHLASPTSTTSLPGSPSGAQAPEPGKSSLSPSTSTTGGRNVQSQSYIATAACRTSSAPTQTTTPPQLQPQQNKPEAKELHRHIAKFCPLTTTIRTVTKEELEAAKAQPAAPQVQDEKEQSEVTLPEASSKEPARKKQDRRRSSGSAGAPVIDNNMFVAPESLEPDVTDILASPNLGVPQQQASPIDLNLTSAEETTSKEEANNSMLSMSPERTMVGFDAILAKDSIKDERPQVRLMSIQQRCQTPRPVQ</sequence>
<gene>
    <name evidence="2" type="ORF">R1sor_009740</name>
</gene>
<organism evidence="2 3">
    <name type="scientific">Riccia sorocarpa</name>
    <dbReference type="NCBI Taxonomy" id="122646"/>
    <lineage>
        <taxon>Eukaryota</taxon>
        <taxon>Viridiplantae</taxon>
        <taxon>Streptophyta</taxon>
        <taxon>Embryophyta</taxon>
        <taxon>Marchantiophyta</taxon>
        <taxon>Marchantiopsida</taxon>
        <taxon>Marchantiidae</taxon>
        <taxon>Marchantiales</taxon>
        <taxon>Ricciaceae</taxon>
        <taxon>Riccia</taxon>
    </lineage>
</organism>
<dbReference type="Proteomes" id="UP001633002">
    <property type="component" value="Unassembled WGS sequence"/>
</dbReference>
<evidence type="ECO:0000313" key="3">
    <source>
        <dbReference type="Proteomes" id="UP001633002"/>
    </source>
</evidence>
<feature type="compositionally biased region" description="Low complexity" evidence="1">
    <location>
        <begin position="203"/>
        <end position="216"/>
    </location>
</feature>
<dbReference type="EMBL" id="JBJQOH010000002">
    <property type="protein sequence ID" value="KAL3695664.1"/>
    <property type="molecule type" value="Genomic_DNA"/>
</dbReference>
<comment type="caution">
    <text evidence="2">The sequence shown here is derived from an EMBL/GenBank/DDBJ whole genome shotgun (WGS) entry which is preliminary data.</text>
</comment>
<feature type="region of interest" description="Disordered" evidence="1">
    <location>
        <begin position="147"/>
        <end position="186"/>
    </location>
</feature>
<evidence type="ECO:0000313" key="2">
    <source>
        <dbReference type="EMBL" id="KAL3695664.1"/>
    </source>
</evidence>
<proteinExistence type="predicted"/>
<feature type="region of interest" description="Disordered" evidence="1">
    <location>
        <begin position="198"/>
        <end position="223"/>
    </location>
</feature>
<dbReference type="AlphaFoldDB" id="A0ABD3HXZ4"/>
<name>A0ABD3HXZ4_9MARC</name>
<feature type="compositionally biased region" description="Low complexity" evidence="1">
    <location>
        <begin position="172"/>
        <end position="181"/>
    </location>
</feature>
<feature type="region of interest" description="Disordered" evidence="1">
    <location>
        <begin position="336"/>
        <end position="355"/>
    </location>
</feature>
<feature type="compositionally biased region" description="Low complexity" evidence="1">
    <location>
        <begin position="147"/>
        <end position="163"/>
    </location>
</feature>
<feature type="region of interest" description="Disordered" evidence="1">
    <location>
        <begin position="247"/>
        <end position="304"/>
    </location>
</feature>